<organism evidence="3 4">
    <name type="scientific">Rhypophila decipiens</name>
    <dbReference type="NCBI Taxonomy" id="261697"/>
    <lineage>
        <taxon>Eukaryota</taxon>
        <taxon>Fungi</taxon>
        <taxon>Dikarya</taxon>
        <taxon>Ascomycota</taxon>
        <taxon>Pezizomycotina</taxon>
        <taxon>Sordariomycetes</taxon>
        <taxon>Sordariomycetidae</taxon>
        <taxon>Sordariales</taxon>
        <taxon>Naviculisporaceae</taxon>
        <taxon>Rhypophila</taxon>
    </lineage>
</organism>
<dbReference type="Proteomes" id="UP001301769">
    <property type="component" value="Unassembled WGS sequence"/>
</dbReference>
<feature type="domain" description="CHAT" evidence="2">
    <location>
        <begin position="524"/>
        <end position="830"/>
    </location>
</feature>
<gene>
    <name evidence="3" type="ORF">QBC37DRAFT_434375</name>
</gene>
<evidence type="ECO:0000313" key="4">
    <source>
        <dbReference type="Proteomes" id="UP001301769"/>
    </source>
</evidence>
<dbReference type="AlphaFoldDB" id="A0AAN6XUI0"/>
<dbReference type="InterPro" id="IPR024983">
    <property type="entry name" value="CHAT_dom"/>
</dbReference>
<evidence type="ECO:0000256" key="1">
    <source>
        <dbReference type="SAM" id="MobiDB-lite"/>
    </source>
</evidence>
<dbReference type="Gene3D" id="1.25.40.10">
    <property type="entry name" value="Tetratricopeptide repeat domain"/>
    <property type="match status" value="1"/>
</dbReference>
<sequence length="949" mass="104220">MIDQKSHSTLEDQADARSRLATGLMLRYHQNGGFHLDDIKRAVSEVEMVLHLLPTNNPERWYHMRTLALCLKLRYLGSSSSCADLDRALQLLQDFLDGAPDCGSHGEDDFPFIPRRGVIVMMMAELFSIRSKWAWENDLKQGDYKADLDRCLEYAQKAVEMNEPDSIRNAIDTLSEAYATRYRQSSQRDGAGDPNDIDLAIKYRIAAAEQARKDGVGLSHILRQLAILYSLKRTLYGTQDGSTSPSSASLARRFLEMALEAYSQCSKSPDCSTYLQIQTLVESTPIHVALGQWAEAVDTWEQALDAMPNLNMRSASFADQEFQIKEYAGQSARVVSASILSGRRSPADSLRLLERGRGMIASFLQIRRADISALDPLQSSAFTEALSRWDEMRRQVQDAGAGFEGGGQQKQQQQSETGIWASQSQKFRRAEYELRSVIQDIQTDPRTSDLLGPPSIDTVRSLLGSDTIVVFNVSTLRCDAFLISNSPATPGVSLLELKQVTAVGIMIWVDRLRATRPLIDSQMLEWLWTDITRPILDFLGFKVDGAAIPSTTRPVASHSSYNDSAPLPRIIWIPTGPICHLPLHAAGIHISRGSSVMDHVISSYSPSLKEFVLGRKQLLSSPPPAFRASSTSALEPSSISSEAAAPTCSTAPSTVQKALLIGASNPSSQPGRPHTLQSLPFVSTEIDQVSAICHALNLNPVSLQDPTRESVLDSLPATTIFHFAGHGLADAREPSRSALILADGHLTVSSLLDQGLESRGDDVKTRPYLAFLSACLTGANDIDELADEGIHLIAAFQLIGFSHVIGTLWQVADSACVDVSVGVYQGLHDSSSRGSGGDGMSTRPAHESVCRSLHRTLVNLRDEWRVGIESSMLPTREDEDEKSDEIVELPGVGISACGDERRPVTERSVTSEEEDDNVKRWASLKLGKKVKSPRRLVRADWIPYVHYGS</sequence>
<dbReference type="Pfam" id="PF12770">
    <property type="entry name" value="CHAT"/>
    <property type="match status" value="1"/>
</dbReference>
<evidence type="ECO:0000259" key="2">
    <source>
        <dbReference type="Pfam" id="PF12770"/>
    </source>
</evidence>
<dbReference type="InterPro" id="IPR011990">
    <property type="entry name" value="TPR-like_helical_dom_sf"/>
</dbReference>
<name>A0AAN6XUI0_9PEZI</name>
<reference evidence="3" key="1">
    <citation type="journal article" date="2023" name="Mol. Phylogenet. Evol.">
        <title>Genome-scale phylogeny and comparative genomics of the fungal order Sordariales.</title>
        <authorList>
            <person name="Hensen N."/>
            <person name="Bonometti L."/>
            <person name="Westerberg I."/>
            <person name="Brannstrom I.O."/>
            <person name="Guillou S."/>
            <person name="Cros-Aarteil S."/>
            <person name="Calhoun S."/>
            <person name="Haridas S."/>
            <person name="Kuo A."/>
            <person name="Mondo S."/>
            <person name="Pangilinan J."/>
            <person name="Riley R."/>
            <person name="LaButti K."/>
            <person name="Andreopoulos B."/>
            <person name="Lipzen A."/>
            <person name="Chen C."/>
            <person name="Yan M."/>
            <person name="Daum C."/>
            <person name="Ng V."/>
            <person name="Clum A."/>
            <person name="Steindorff A."/>
            <person name="Ohm R.A."/>
            <person name="Martin F."/>
            <person name="Silar P."/>
            <person name="Natvig D.O."/>
            <person name="Lalanne C."/>
            <person name="Gautier V."/>
            <person name="Ament-Velasquez S.L."/>
            <person name="Kruys A."/>
            <person name="Hutchinson M.I."/>
            <person name="Powell A.J."/>
            <person name="Barry K."/>
            <person name="Miller A.N."/>
            <person name="Grigoriev I.V."/>
            <person name="Debuchy R."/>
            <person name="Gladieux P."/>
            <person name="Hiltunen Thoren M."/>
            <person name="Johannesson H."/>
        </authorList>
    </citation>
    <scope>NUCLEOTIDE SEQUENCE</scope>
    <source>
        <strain evidence="3">PSN293</strain>
    </source>
</reference>
<keyword evidence="4" id="KW-1185">Reference proteome</keyword>
<protein>
    <submittedName>
        <fullName evidence="3">CHAT domain-containing protein</fullName>
    </submittedName>
</protein>
<evidence type="ECO:0000313" key="3">
    <source>
        <dbReference type="EMBL" id="KAK4206820.1"/>
    </source>
</evidence>
<accession>A0AAN6XUI0</accession>
<reference evidence="3" key="2">
    <citation type="submission" date="2023-05" db="EMBL/GenBank/DDBJ databases">
        <authorList>
            <consortium name="Lawrence Berkeley National Laboratory"/>
            <person name="Steindorff A."/>
            <person name="Hensen N."/>
            <person name="Bonometti L."/>
            <person name="Westerberg I."/>
            <person name="Brannstrom I.O."/>
            <person name="Guillou S."/>
            <person name="Cros-Aarteil S."/>
            <person name="Calhoun S."/>
            <person name="Haridas S."/>
            <person name="Kuo A."/>
            <person name="Mondo S."/>
            <person name="Pangilinan J."/>
            <person name="Riley R."/>
            <person name="Labutti K."/>
            <person name="Andreopoulos B."/>
            <person name="Lipzen A."/>
            <person name="Chen C."/>
            <person name="Yanf M."/>
            <person name="Daum C."/>
            <person name="Ng V."/>
            <person name="Clum A."/>
            <person name="Ohm R."/>
            <person name="Martin F."/>
            <person name="Silar P."/>
            <person name="Natvig D."/>
            <person name="Lalanne C."/>
            <person name="Gautier V."/>
            <person name="Ament-Velasquez S.L."/>
            <person name="Kruys A."/>
            <person name="Hutchinson M.I."/>
            <person name="Powell A.J."/>
            <person name="Barry K."/>
            <person name="Miller A.N."/>
            <person name="Grigoriev I.V."/>
            <person name="Debuchy R."/>
            <person name="Gladieux P."/>
            <person name="Thoren M.H."/>
            <person name="Johannesson H."/>
        </authorList>
    </citation>
    <scope>NUCLEOTIDE SEQUENCE</scope>
    <source>
        <strain evidence="3">PSN293</strain>
    </source>
</reference>
<proteinExistence type="predicted"/>
<feature type="region of interest" description="Disordered" evidence="1">
    <location>
        <begin position="401"/>
        <end position="420"/>
    </location>
</feature>
<comment type="caution">
    <text evidence="3">The sequence shown here is derived from an EMBL/GenBank/DDBJ whole genome shotgun (WGS) entry which is preliminary data.</text>
</comment>
<dbReference type="EMBL" id="MU858348">
    <property type="protein sequence ID" value="KAK4206820.1"/>
    <property type="molecule type" value="Genomic_DNA"/>
</dbReference>